<accession>A0A6L9S3W6</accession>
<comment type="caution">
    <text evidence="2">The sequence shown here is derived from an EMBL/GenBank/DDBJ whole genome shotgun (WGS) entry which is preliminary data.</text>
</comment>
<keyword evidence="3" id="KW-1185">Reference proteome</keyword>
<dbReference type="Pfam" id="PF14269">
    <property type="entry name" value="Arylsulfotran_2"/>
    <property type="match status" value="1"/>
</dbReference>
<proteinExistence type="predicted"/>
<dbReference type="SUPFAM" id="SSF50998">
    <property type="entry name" value="Quinoprotein alcohol dehydrogenase-like"/>
    <property type="match status" value="1"/>
</dbReference>
<dbReference type="EMBL" id="JAAGOA010000003">
    <property type="protein sequence ID" value="NED99726.1"/>
    <property type="molecule type" value="Genomic_DNA"/>
</dbReference>
<dbReference type="InterPro" id="IPR039535">
    <property type="entry name" value="ASST-like"/>
</dbReference>
<feature type="compositionally biased region" description="Acidic residues" evidence="1">
    <location>
        <begin position="211"/>
        <end position="231"/>
    </location>
</feature>
<dbReference type="AlphaFoldDB" id="A0A6L9S3W6"/>
<dbReference type="Proteomes" id="UP000475214">
    <property type="component" value="Unassembled WGS sequence"/>
</dbReference>
<dbReference type="InterPro" id="IPR011047">
    <property type="entry name" value="Quinoprotein_ADH-like_sf"/>
</dbReference>
<name>A0A6L9S3W6_9ACTN</name>
<evidence type="ECO:0008006" key="4">
    <source>
        <dbReference type="Google" id="ProtNLM"/>
    </source>
</evidence>
<gene>
    <name evidence="2" type="ORF">G1H10_06055</name>
</gene>
<dbReference type="RefSeq" id="WP_163734125.1">
    <property type="nucleotide sequence ID" value="NZ_JAAGOA010000003.1"/>
</dbReference>
<organism evidence="2 3">
    <name type="scientific">Phytoactinopolyspora halotolerans</name>
    <dbReference type="NCBI Taxonomy" id="1981512"/>
    <lineage>
        <taxon>Bacteria</taxon>
        <taxon>Bacillati</taxon>
        <taxon>Actinomycetota</taxon>
        <taxon>Actinomycetes</taxon>
        <taxon>Jiangellales</taxon>
        <taxon>Jiangellaceae</taxon>
        <taxon>Phytoactinopolyspora</taxon>
    </lineage>
</organism>
<dbReference type="PANTHER" id="PTHR35340:SF5">
    <property type="entry name" value="ASST-DOMAIN-CONTAINING PROTEIN"/>
    <property type="match status" value="1"/>
</dbReference>
<protein>
    <recommendedName>
        <fullName evidence="4">ArsR family transcriptional regulator</fullName>
    </recommendedName>
</protein>
<feature type="region of interest" description="Disordered" evidence="1">
    <location>
        <begin position="210"/>
        <end position="231"/>
    </location>
</feature>
<reference evidence="2 3" key="1">
    <citation type="submission" date="2020-02" db="EMBL/GenBank/DDBJ databases">
        <authorList>
            <person name="Li X.-J."/>
            <person name="Han X.-M."/>
        </authorList>
    </citation>
    <scope>NUCLEOTIDE SEQUENCE [LARGE SCALE GENOMIC DNA]</scope>
    <source>
        <strain evidence="2 3">CCTCC AB 2017055</strain>
    </source>
</reference>
<evidence type="ECO:0000313" key="3">
    <source>
        <dbReference type="Proteomes" id="UP000475214"/>
    </source>
</evidence>
<sequence>MNGSALVVIGASALMMTACGDDGEATGGEEESVETWSYVTRPDLTPPVISVETTGATADGLLFMAPKKAGAQTGPLIVDGEGEMVWSSPREDMNVADFRVQEYDGEPVLTWWEGESHEGHGDGEFVIMDSSYEEIARIGGGDGRPGDLHEFELTDDGTALVLAYETEPADLRPFGGEADGEMLNNYVQEIDIETGEVLLEWDASEHVEMSDTYDDLGGDDEDADEGEDEDEPFDWFHVNSVVEDDDGGLLISARNTHAVYYIDRETGEIRWVLGGRSSDFTMTDETTFAWQHDARWTEDGLLSLFDNQAAPSPRDESRAIVLDLDEERGTVQLVEERTNPERIRAFSQGNAQRLDDGGVLVGWGSGSAMTEFDADGAAVMQAILAPAETYRAYRMPWTGDPASPPDVAAQASGDGQVVVYMSWNGSTEVTQWRVLGGDAEDRLRPVTTVGKDGFETAVAVDDADYVDYVAVEALDSSGAVLGTSDVVPTG</sequence>
<dbReference type="PANTHER" id="PTHR35340">
    <property type="entry name" value="PQQ ENZYME REPEAT PROTEIN-RELATED"/>
    <property type="match status" value="1"/>
</dbReference>
<evidence type="ECO:0000313" key="2">
    <source>
        <dbReference type="EMBL" id="NED99726.1"/>
    </source>
</evidence>
<evidence type="ECO:0000256" key="1">
    <source>
        <dbReference type="SAM" id="MobiDB-lite"/>
    </source>
</evidence>
<dbReference type="InterPro" id="IPR053143">
    <property type="entry name" value="Arylsulfate_ST"/>
</dbReference>